<dbReference type="CDD" id="cd04301">
    <property type="entry name" value="NAT_SF"/>
    <property type="match status" value="1"/>
</dbReference>
<dbReference type="RefSeq" id="WP_095331298.1">
    <property type="nucleotide sequence ID" value="NZ_CP026031.1"/>
</dbReference>
<proteinExistence type="predicted"/>
<evidence type="ECO:0000313" key="1">
    <source>
        <dbReference type="EMBL" id="PAD82412.1"/>
    </source>
</evidence>
<dbReference type="AlphaFoldDB" id="A0A268FAK3"/>
<gene>
    <name evidence="1" type="ORF">CHH57_14760</name>
</gene>
<dbReference type="GO" id="GO:0016747">
    <property type="term" value="F:acyltransferase activity, transferring groups other than amino-acyl groups"/>
    <property type="evidence" value="ECO:0007669"/>
    <property type="project" value="InterPro"/>
</dbReference>
<dbReference type="Pfam" id="PF00583">
    <property type="entry name" value="Acetyltransf_1"/>
    <property type="match status" value="1"/>
</dbReference>
<evidence type="ECO:0000313" key="2">
    <source>
        <dbReference type="Proteomes" id="UP000216961"/>
    </source>
</evidence>
<dbReference type="SUPFAM" id="SSF55729">
    <property type="entry name" value="Acyl-CoA N-acyltransferases (Nat)"/>
    <property type="match status" value="1"/>
</dbReference>
<dbReference type="InterPro" id="IPR016181">
    <property type="entry name" value="Acyl_CoA_acyltransferase"/>
</dbReference>
<name>A0A268FAK3_NIACI</name>
<sequence>MNITAITETNREKVKLFFQSHWGSPEMVLSTGIYDCSALDGFIAWNKEGEMIGLITYILRDTECEIISLDSIEEGRGVGTKLLQTVERTAKQAPCDQVKIITTNDNLLALKFYQKRGYCLAELLKDAVKEARKIKPEIPFFGNDGIPIRDEVVLVKNLSTTK</sequence>
<dbReference type="InterPro" id="IPR000182">
    <property type="entry name" value="GNAT_dom"/>
</dbReference>
<dbReference type="KEGG" id="bcir:C2I06_20130"/>
<organism evidence="1 2">
    <name type="scientific">Niallia circulans</name>
    <name type="common">Bacillus circulans</name>
    <dbReference type="NCBI Taxonomy" id="1397"/>
    <lineage>
        <taxon>Bacteria</taxon>
        <taxon>Bacillati</taxon>
        <taxon>Bacillota</taxon>
        <taxon>Bacilli</taxon>
        <taxon>Bacillales</taxon>
        <taxon>Bacillaceae</taxon>
        <taxon>Niallia</taxon>
    </lineage>
</organism>
<protein>
    <submittedName>
        <fullName evidence="1">GNAT family N-acetyltransferase</fullName>
    </submittedName>
</protein>
<reference evidence="1 2" key="1">
    <citation type="submission" date="2017-07" db="EMBL/GenBank/DDBJ databases">
        <title>Isolation and whole genome analysis of endospore-forming bacteria from heroin.</title>
        <authorList>
            <person name="Kalinowski J."/>
            <person name="Ahrens B."/>
            <person name="Al-Dilaimi A."/>
            <person name="Winkler A."/>
            <person name="Wibberg D."/>
            <person name="Schleenbecker U."/>
            <person name="Ruckert C."/>
            <person name="Wolfel R."/>
            <person name="Grass G."/>
        </authorList>
    </citation>
    <scope>NUCLEOTIDE SEQUENCE [LARGE SCALE GENOMIC DNA]</scope>
    <source>
        <strain evidence="1 2">7521-2</strain>
    </source>
</reference>
<dbReference type="Gene3D" id="3.40.630.30">
    <property type="match status" value="1"/>
</dbReference>
<dbReference type="EMBL" id="NPBQ01000090">
    <property type="protein sequence ID" value="PAD82412.1"/>
    <property type="molecule type" value="Genomic_DNA"/>
</dbReference>
<dbReference type="PROSITE" id="PS51186">
    <property type="entry name" value="GNAT"/>
    <property type="match status" value="1"/>
</dbReference>
<dbReference type="Proteomes" id="UP000216961">
    <property type="component" value="Unassembled WGS sequence"/>
</dbReference>
<accession>A0A268FAK3</accession>
<comment type="caution">
    <text evidence="1">The sequence shown here is derived from an EMBL/GenBank/DDBJ whole genome shotgun (WGS) entry which is preliminary data.</text>
</comment>